<dbReference type="GO" id="GO:0003834">
    <property type="term" value="F:beta-carotene 15,15'-dioxygenase activity"/>
    <property type="evidence" value="ECO:0007669"/>
    <property type="project" value="TreeGrafter"/>
</dbReference>
<dbReference type="GO" id="GO:0042574">
    <property type="term" value="P:retinal metabolic process"/>
    <property type="evidence" value="ECO:0007669"/>
    <property type="project" value="TreeGrafter"/>
</dbReference>
<feature type="binding site" evidence="5">
    <location>
        <position position="262"/>
    </location>
    <ligand>
        <name>Fe cation</name>
        <dbReference type="ChEBI" id="CHEBI:24875"/>
        <note>catalytic</note>
    </ligand>
</feature>
<name>A0A2H8TP50_9HEMI</name>
<keyword evidence="3" id="KW-0560">Oxidoreductase</keyword>
<evidence type="ECO:0000256" key="2">
    <source>
        <dbReference type="ARBA" id="ARBA00022723"/>
    </source>
</evidence>
<reference evidence="6" key="1">
    <citation type="submission" date="2017-10" db="EMBL/GenBank/DDBJ databases">
        <title>Transcriptome Assembly of Sugarcane Aphid Adults.</title>
        <authorList>
            <person name="Scully E.D."/>
            <person name="Palmer N.A."/>
            <person name="Geib S.M."/>
            <person name="Sarath G."/>
            <person name="Sattler S.E."/>
        </authorList>
    </citation>
    <scope>NUCLEOTIDE SEQUENCE</scope>
    <source>
        <tissue evidence="6">Whole body</tissue>
    </source>
</reference>
<evidence type="ECO:0000256" key="3">
    <source>
        <dbReference type="ARBA" id="ARBA00023002"/>
    </source>
</evidence>
<sequence length="611" mass="70159">MKKTTRYLLKKKYSLKTILTSKVKSTIDRYKKCRFWLTKGLWSIVNNWKESVPVASKQTTRIEDIFRGLDENKDLLEKRLNDGQDLYPNCDTSIWLRNCTRDIPTPVLGKIEGKIPEWLSGSLLRNGPGSTKVGDYEFKHIFDSSALLHRFAFKNGTVSYQCRFLESNTYKQNKAAQRIVITEFGTRACPDPCKTIFHRFSNVFKWGDDQSDNAMISIYPIGDEYFALTEYPIMIKIDPITLETLNTIDIARLTGIVHHTAHPHITADGAVFNLATVPKIDGPHYCVVKFPRFDSESGYQYSTDEMFERMCVVATIKCRWPLHPGYMHSFGITDNYFVVVEQPLSISLSTAMVNRFKRDPMYSALKWFQDCPTLIYLISRSDGKTVKIFKSDAFFYLHIINQYEEDDKVVIDICCYRDPSMIDCMFVEALQNLNKNPDYAAMFRSRPLRFVLPVNHTPTSDDVENEHLYVCPEMLCDLGCETPRINDFKIGKKYRFFYAISSDVDAENPGTLIKVDTYSKTCKTWCENNVYPSEPIFVSSPDAEDEDDGVILSSIIWGGSERTHQVGVLILDAKSWKEIGRAIFITQTSIPKCLHGWYAPAVQKHNIKVLS</sequence>
<dbReference type="InterPro" id="IPR004294">
    <property type="entry name" value="Carotenoid_Oase"/>
</dbReference>
<gene>
    <name evidence="6" type="primary">BCMO1_2</name>
</gene>
<comment type="cofactor">
    <cofactor evidence="5">
        <name>Fe(2+)</name>
        <dbReference type="ChEBI" id="CHEBI:29033"/>
    </cofactor>
    <text evidence="5">Binds 1 Fe(2+) ion per subunit.</text>
</comment>
<organism evidence="6">
    <name type="scientific">Melanaphis sacchari</name>
    <dbReference type="NCBI Taxonomy" id="742174"/>
    <lineage>
        <taxon>Eukaryota</taxon>
        <taxon>Metazoa</taxon>
        <taxon>Ecdysozoa</taxon>
        <taxon>Arthropoda</taxon>
        <taxon>Hexapoda</taxon>
        <taxon>Insecta</taxon>
        <taxon>Pterygota</taxon>
        <taxon>Neoptera</taxon>
        <taxon>Paraneoptera</taxon>
        <taxon>Hemiptera</taxon>
        <taxon>Sternorrhyncha</taxon>
        <taxon>Aphidomorpha</taxon>
        <taxon>Aphidoidea</taxon>
        <taxon>Aphididae</taxon>
        <taxon>Aphidini</taxon>
        <taxon>Melanaphis</taxon>
    </lineage>
</organism>
<comment type="similarity">
    <text evidence="1">Belongs to the carotenoid oxygenase family.</text>
</comment>
<dbReference type="GO" id="GO:0016121">
    <property type="term" value="P:carotene catabolic process"/>
    <property type="evidence" value="ECO:0007669"/>
    <property type="project" value="TreeGrafter"/>
</dbReference>
<protein>
    <submittedName>
        <fullName evidence="6">Beta,beta-carotene 15,15'-monooxygenase</fullName>
    </submittedName>
</protein>
<evidence type="ECO:0000256" key="5">
    <source>
        <dbReference type="PIRSR" id="PIRSR604294-1"/>
    </source>
</evidence>
<feature type="binding site" evidence="5">
    <location>
        <position position="328"/>
    </location>
    <ligand>
        <name>Fe cation</name>
        <dbReference type="ChEBI" id="CHEBI:24875"/>
        <note>catalytic</note>
    </ligand>
</feature>
<dbReference type="EMBL" id="GFXV01003213">
    <property type="protein sequence ID" value="MBW15018.1"/>
    <property type="molecule type" value="Transcribed_RNA"/>
</dbReference>
<dbReference type="PANTHER" id="PTHR10543">
    <property type="entry name" value="BETA-CAROTENE DIOXYGENASE"/>
    <property type="match status" value="1"/>
</dbReference>
<keyword evidence="2 5" id="KW-0479">Metal-binding</keyword>
<dbReference type="AlphaFoldDB" id="A0A2H8TP50"/>
<dbReference type="PANTHER" id="PTHR10543:SF24">
    <property type="entry name" value="CAROTENOID ISOMEROOXYGENASE"/>
    <property type="match status" value="1"/>
</dbReference>
<dbReference type="GO" id="GO:0046872">
    <property type="term" value="F:metal ion binding"/>
    <property type="evidence" value="ECO:0007669"/>
    <property type="project" value="UniProtKB-KW"/>
</dbReference>
<dbReference type="GO" id="GO:0010436">
    <property type="term" value="F:carotenoid dioxygenase activity"/>
    <property type="evidence" value="ECO:0007669"/>
    <property type="project" value="TreeGrafter"/>
</dbReference>
<dbReference type="GO" id="GO:0004497">
    <property type="term" value="F:monooxygenase activity"/>
    <property type="evidence" value="ECO:0007669"/>
    <property type="project" value="UniProtKB-KW"/>
</dbReference>
<proteinExistence type="inferred from homology"/>
<feature type="binding site" evidence="5">
    <location>
        <position position="398"/>
    </location>
    <ligand>
        <name>Fe cation</name>
        <dbReference type="ChEBI" id="CHEBI:24875"/>
        <note>catalytic</note>
    </ligand>
</feature>
<evidence type="ECO:0000256" key="1">
    <source>
        <dbReference type="ARBA" id="ARBA00006787"/>
    </source>
</evidence>
<dbReference type="OrthoDB" id="1069523at2759"/>
<feature type="binding site" evidence="5">
    <location>
        <position position="595"/>
    </location>
    <ligand>
        <name>Fe cation</name>
        <dbReference type="ChEBI" id="CHEBI:24875"/>
        <note>catalytic</note>
    </ligand>
</feature>
<accession>A0A2H8TP50</accession>
<evidence type="ECO:0000313" key="6">
    <source>
        <dbReference type="EMBL" id="MBW15018.1"/>
    </source>
</evidence>
<keyword evidence="6" id="KW-0503">Monooxygenase</keyword>
<dbReference type="Pfam" id="PF03055">
    <property type="entry name" value="RPE65"/>
    <property type="match status" value="1"/>
</dbReference>
<evidence type="ECO:0000256" key="4">
    <source>
        <dbReference type="ARBA" id="ARBA00023004"/>
    </source>
</evidence>
<keyword evidence="4 5" id="KW-0408">Iron</keyword>